<organism evidence="3 4">
    <name type="scientific">Flavobacterium procerum</name>
    <dbReference type="NCBI Taxonomy" id="1455569"/>
    <lineage>
        <taxon>Bacteria</taxon>
        <taxon>Pseudomonadati</taxon>
        <taxon>Bacteroidota</taxon>
        <taxon>Flavobacteriia</taxon>
        <taxon>Flavobacteriales</taxon>
        <taxon>Flavobacteriaceae</taxon>
        <taxon>Flavobacterium</taxon>
    </lineage>
</organism>
<evidence type="ECO:0000256" key="1">
    <source>
        <dbReference type="ARBA" id="ARBA00022723"/>
    </source>
</evidence>
<dbReference type="EMBL" id="JBHLYW010000013">
    <property type="protein sequence ID" value="MFC0079100.1"/>
    <property type="molecule type" value="Genomic_DNA"/>
</dbReference>
<proteinExistence type="predicted"/>
<evidence type="ECO:0000259" key="2">
    <source>
        <dbReference type="PROSITE" id="PS51819"/>
    </source>
</evidence>
<dbReference type="InterPro" id="IPR004360">
    <property type="entry name" value="Glyas_Fos-R_dOase_dom"/>
</dbReference>
<accession>A0ABV6BUI1</accession>
<gene>
    <name evidence="3" type="ORF">ACFFLS_18780</name>
</gene>
<dbReference type="PROSITE" id="PS51819">
    <property type="entry name" value="VOC"/>
    <property type="match status" value="1"/>
</dbReference>
<dbReference type="SUPFAM" id="SSF54593">
    <property type="entry name" value="Glyoxalase/Bleomycin resistance protein/Dihydroxybiphenyl dioxygenase"/>
    <property type="match status" value="1"/>
</dbReference>
<dbReference type="RefSeq" id="WP_379682304.1">
    <property type="nucleotide sequence ID" value="NZ_JBHLYW010000013.1"/>
</dbReference>
<dbReference type="Proteomes" id="UP001589734">
    <property type="component" value="Unassembled WGS sequence"/>
</dbReference>
<dbReference type="PANTHER" id="PTHR43048">
    <property type="entry name" value="METHYLMALONYL-COA EPIMERASE"/>
    <property type="match status" value="1"/>
</dbReference>
<dbReference type="Pfam" id="PF00903">
    <property type="entry name" value="Glyoxalase"/>
    <property type="match status" value="1"/>
</dbReference>
<evidence type="ECO:0000313" key="4">
    <source>
        <dbReference type="Proteomes" id="UP001589734"/>
    </source>
</evidence>
<sequence>MKSKIHEHPKNNLFLVSKNFIKNTVIALSLLIALVSNAQHKHDTGFKMPALNPKSPLAELNGNHVGIRVPDYDAAIKWYTEKLDFRIIHEWPYADEKLAYLAPANSNDFWIEILAGGKLSEPIVYNDLGKSLEKAGFHHICMDVASVDKTVAELKKRGVTIVGDTFYLPAISRKLAFFQDPWGNMIELSEIVKK</sequence>
<dbReference type="PANTHER" id="PTHR43048:SF3">
    <property type="entry name" value="METHYLMALONYL-COA EPIMERASE, MITOCHONDRIAL"/>
    <property type="match status" value="1"/>
</dbReference>
<name>A0ABV6BUI1_9FLAO</name>
<dbReference type="InterPro" id="IPR037523">
    <property type="entry name" value="VOC_core"/>
</dbReference>
<evidence type="ECO:0000313" key="3">
    <source>
        <dbReference type="EMBL" id="MFC0079100.1"/>
    </source>
</evidence>
<protein>
    <submittedName>
        <fullName evidence="3">VOC family protein</fullName>
    </submittedName>
</protein>
<dbReference type="InterPro" id="IPR029068">
    <property type="entry name" value="Glyas_Bleomycin-R_OHBP_Dase"/>
</dbReference>
<keyword evidence="1" id="KW-0479">Metal-binding</keyword>
<keyword evidence="4" id="KW-1185">Reference proteome</keyword>
<feature type="domain" description="VOC" evidence="2">
    <location>
        <begin position="61"/>
        <end position="191"/>
    </location>
</feature>
<dbReference type="InterPro" id="IPR051785">
    <property type="entry name" value="MMCE/EMCE_epimerase"/>
</dbReference>
<comment type="caution">
    <text evidence="3">The sequence shown here is derived from an EMBL/GenBank/DDBJ whole genome shotgun (WGS) entry which is preliminary data.</text>
</comment>
<dbReference type="Gene3D" id="3.10.180.10">
    <property type="entry name" value="2,3-Dihydroxybiphenyl 1,2-Dioxygenase, domain 1"/>
    <property type="match status" value="1"/>
</dbReference>
<reference evidence="3 4" key="1">
    <citation type="submission" date="2024-09" db="EMBL/GenBank/DDBJ databases">
        <authorList>
            <person name="Sun Q."/>
            <person name="Mori K."/>
        </authorList>
    </citation>
    <scope>NUCLEOTIDE SEQUENCE [LARGE SCALE GENOMIC DNA]</scope>
    <source>
        <strain evidence="3 4">CGMCC 1.12926</strain>
    </source>
</reference>